<dbReference type="Proteomes" id="UP000187209">
    <property type="component" value="Unassembled WGS sequence"/>
</dbReference>
<evidence type="ECO:0000259" key="7">
    <source>
        <dbReference type="PROSITE" id="PS51270"/>
    </source>
</evidence>
<gene>
    <name evidence="8" type="ORF">SteCoe_12382</name>
</gene>
<protein>
    <recommendedName>
        <fullName evidence="10">RING-type domain-containing protein</fullName>
    </recommendedName>
</protein>
<evidence type="ECO:0000256" key="4">
    <source>
        <dbReference type="PROSITE-ProRule" id="PRU00601"/>
    </source>
</evidence>
<reference evidence="8 9" key="1">
    <citation type="submission" date="2016-11" db="EMBL/GenBank/DDBJ databases">
        <title>The macronuclear genome of Stentor coeruleus: a giant cell with tiny introns.</title>
        <authorList>
            <person name="Slabodnick M."/>
            <person name="Ruby J.G."/>
            <person name="Reiff S.B."/>
            <person name="Swart E.C."/>
            <person name="Gosai S."/>
            <person name="Prabakaran S."/>
            <person name="Witkowska E."/>
            <person name="Larue G.E."/>
            <person name="Fisher S."/>
            <person name="Freeman R.M."/>
            <person name="Gunawardena J."/>
            <person name="Chu W."/>
            <person name="Stover N.A."/>
            <person name="Gregory B.D."/>
            <person name="Nowacki M."/>
            <person name="Derisi J."/>
            <person name="Roy S.W."/>
            <person name="Marshall W.F."/>
            <person name="Sood P."/>
        </authorList>
    </citation>
    <scope>NUCLEOTIDE SEQUENCE [LARGE SCALE GENOMIC DNA]</scope>
    <source>
        <strain evidence="8">WM001</strain>
    </source>
</reference>
<feature type="domain" description="CTCHY-type" evidence="7">
    <location>
        <begin position="75"/>
        <end position="139"/>
    </location>
</feature>
<dbReference type="InterPro" id="IPR037274">
    <property type="entry name" value="Znf_CHY_sf"/>
</dbReference>
<dbReference type="SMART" id="SM00184">
    <property type="entry name" value="RING"/>
    <property type="match status" value="1"/>
</dbReference>
<keyword evidence="2 4" id="KW-0863">Zinc-finger</keyword>
<feature type="domain" description="RING-type" evidence="5">
    <location>
        <begin position="140"/>
        <end position="182"/>
    </location>
</feature>
<dbReference type="OrthoDB" id="411372at2759"/>
<keyword evidence="3" id="KW-0862">Zinc</keyword>
<dbReference type="SUPFAM" id="SSF161245">
    <property type="entry name" value="Zinc hairpin stack"/>
    <property type="match status" value="1"/>
</dbReference>
<keyword evidence="1" id="KW-0479">Metal-binding</keyword>
<evidence type="ECO:0000256" key="1">
    <source>
        <dbReference type="ARBA" id="ARBA00022723"/>
    </source>
</evidence>
<keyword evidence="9" id="KW-1185">Reference proteome</keyword>
<evidence type="ECO:0008006" key="10">
    <source>
        <dbReference type="Google" id="ProtNLM"/>
    </source>
</evidence>
<dbReference type="InterPro" id="IPR013083">
    <property type="entry name" value="Znf_RING/FYVE/PHD"/>
</dbReference>
<dbReference type="Gene3D" id="3.30.40.10">
    <property type="entry name" value="Zinc/RING finger domain, C3HC4 (zinc finger)"/>
    <property type="match status" value="1"/>
</dbReference>
<dbReference type="InterPro" id="IPR037275">
    <property type="entry name" value="Znf_CTCHY_sf"/>
</dbReference>
<dbReference type="SUPFAM" id="SSF161219">
    <property type="entry name" value="CHY zinc finger-like"/>
    <property type="match status" value="1"/>
</dbReference>
<dbReference type="AlphaFoldDB" id="A0A1R2CB01"/>
<dbReference type="PROSITE" id="PS51266">
    <property type="entry name" value="ZF_CHY"/>
    <property type="match status" value="1"/>
</dbReference>
<evidence type="ECO:0000259" key="5">
    <source>
        <dbReference type="PROSITE" id="PS50089"/>
    </source>
</evidence>
<evidence type="ECO:0000256" key="3">
    <source>
        <dbReference type="ARBA" id="ARBA00022833"/>
    </source>
</evidence>
<evidence type="ECO:0000313" key="9">
    <source>
        <dbReference type="Proteomes" id="UP000187209"/>
    </source>
</evidence>
<dbReference type="Gene3D" id="2.20.28.10">
    <property type="match status" value="1"/>
</dbReference>
<accession>A0A1R2CB01</accession>
<organism evidence="8 9">
    <name type="scientific">Stentor coeruleus</name>
    <dbReference type="NCBI Taxonomy" id="5963"/>
    <lineage>
        <taxon>Eukaryota</taxon>
        <taxon>Sar</taxon>
        <taxon>Alveolata</taxon>
        <taxon>Ciliophora</taxon>
        <taxon>Postciliodesmatophora</taxon>
        <taxon>Heterotrichea</taxon>
        <taxon>Heterotrichida</taxon>
        <taxon>Stentoridae</taxon>
        <taxon>Stentor</taxon>
    </lineage>
</organism>
<dbReference type="InterPro" id="IPR039512">
    <property type="entry name" value="RCHY1_zinc-ribbon"/>
</dbReference>
<dbReference type="SUPFAM" id="SSF57850">
    <property type="entry name" value="RING/U-box"/>
    <property type="match status" value="1"/>
</dbReference>
<dbReference type="InterPro" id="IPR008913">
    <property type="entry name" value="Znf_CHY"/>
</dbReference>
<dbReference type="InterPro" id="IPR001841">
    <property type="entry name" value="Znf_RING"/>
</dbReference>
<dbReference type="GO" id="GO:0005634">
    <property type="term" value="C:nucleus"/>
    <property type="evidence" value="ECO:0007669"/>
    <property type="project" value="TreeGrafter"/>
</dbReference>
<feature type="domain" description="CHY-type" evidence="6">
    <location>
        <begin position="1"/>
        <end position="73"/>
    </location>
</feature>
<dbReference type="Pfam" id="PF14599">
    <property type="entry name" value="zinc_ribbon_6"/>
    <property type="match status" value="1"/>
</dbReference>
<dbReference type="Pfam" id="PF13639">
    <property type="entry name" value="zf-RING_2"/>
    <property type="match status" value="1"/>
</dbReference>
<dbReference type="PROSITE" id="PS50089">
    <property type="entry name" value="ZF_RING_2"/>
    <property type="match status" value="1"/>
</dbReference>
<evidence type="ECO:0000313" key="8">
    <source>
        <dbReference type="EMBL" id="OMJ86177.1"/>
    </source>
</evidence>
<dbReference type="GO" id="GO:0061630">
    <property type="term" value="F:ubiquitin protein ligase activity"/>
    <property type="evidence" value="ECO:0007669"/>
    <property type="project" value="TreeGrafter"/>
</dbReference>
<dbReference type="PANTHER" id="PTHR21319:SF53">
    <property type="entry name" value="RING FINGER AND CHY ZINC FINGER DOMAIN-CONTAINING PROTEIN 1"/>
    <property type="match status" value="1"/>
</dbReference>
<dbReference type="EMBL" id="MPUH01000214">
    <property type="protein sequence ID" value="OMJ86177.1"/>
    <property type="molecule type" value="Genomic_DNA"/>
</dbReference>
<dbReference type="Pfam" id="PF05495">
    <property type="entry name" value="zf-CHY"/>
    <property type="match status" value="1"/>
</dbReference>
<dbReference type="InterPro" id="IPR017921">
    <property type="entry name" value="Znf_CTCHY"/>
</dbReference>
<dbReference type="GO" id="GO:0016567">
    <property type="term" value="P:protein ubiquitination"/>
    <property type="evidence" value="ECO:0007669"/>
    <property type="project" value="TreeGrafter"/>
</dbReference>
<dbReference type="PROSITE" id="PS51270">
    <property type="entry name" value="ZF_CTCHY"/>
    <property type="match status" value="1"/>
</dbReference>
<dbReference type="GO" id="GO:0008270">
    <property type="term" value="F:zinc ion binding"/>
    <property type="evidence" value="ECO:0007669"/>
    <property type="project" value="UniProtKB-KW"/>
</dbReference>
<name>A0A1R2CB01_9CILI</name>
<dbReference type="PANTHER" id="PTHR21319">
    <property type="entry name" value="RING FINGER AND CHY ZINC FINGER DOMAIN-CONTAINING PROTEIN 1"/>
    <property type="match status" value="1"/>
</dbReference>
<evidence type="ECO:0000259" key="6">
    <source>
        <dbReference type="PROSITE" id="PS51266"/>
    </source>
</evidence>
<comment type="caution">
    <text evidence="8">The sequence shown here is derived from an EMBL/GenBank/DDBJ whole genome shotgun (WGS) entry which is preliminary data.</text>
</comment>
<evidence type="ECO:0000256" key="2">
    <source>
        <dbReference type="ARBA" id="ARBA00022771"/>
    </source>
</evidence>
<dbReference type="GO" id="GO:0006511">
    <property type="term" value="P:ubiquitin-dependent protein catabolic process"/>
    <property type="evidence" value="ECO:0007669"/>
    <property type="project" value="TreeGrafter"/>
</dbReference>
<sequence>MSGCSHYDCSADIQCFTCKEFFPCRLCHDQARNEEEKDPKKRHTVNRYEIALIKCRNCNTEQEPQGICSNCSQNFGEYFCLICRIFENNNKKCIYHCEGCNICRLGPQENFFHCYACEACLAVSLKDSHKCKPGITKVDCVICQENMFYSRIQSISMKCGHYIHSKCYKEMLKNHIYTCPLCLKYVIDVDENAIQALDEEIKATPMPEELKEMKVNILCNECGNKSEVKFHVFGFKCASCGGYNTSRI</sequence>
<proteinExistence type="predicted"/>